<evidence type="ECO:0000256" key="3">
    <source>
        <dbReference type="ARBA" id="ARBA00022691"/>
    </source>
</evidence>
<dbReference type="AlphaFoldDB" id="A0A9Q5ND43"/>
<dbReference type="InterPro" id="IPR029063">
    <property type="entry name" value="SAM-dependent_MTases_sf"/>
</dbReference>
<dbReference type="Gene3D" id="1.10.8.10">
    <property type="entry name" value="DNA helicase RuvA subunit, C-terminal domain"/>
    <property type="match status" value="1"/>
</dbReference>
<dbReference type="EMBL" id="LNZH02000157">
    <property type="protein sequence ID" value="OCB89374.1"/>
    <property type="molecule type" value="Genomic_DNA"/>
</dbReference>
<evidence type="ECO:0000313" key="6">
    <source>
        <dbReference type="EMBL" id="OCB89374.1"/>
    </source>
</evidence>
<dbReference type="Gene3D" id="3.40.50.150">
    <property type="entry name" value="Vaccinia Virus protein VP39"/>
    <property type="match status" value="1"/>
</dbReference>
<feature type="domain" description="Release factor glutamine methyltransferase N-terminal" evidence="5">
    <location>
        <begin position="38"/>
        <end position="58"/>
    </location>
</feature>
<keyword evidence="1 6" id="KW-0489">Methyltransferase</keyword>
<dbReference type="InterPro" id="IPR050320">
    <property type="entry name" value="N5-glutamine_MTase"/>
</dbReference>
<reference evidence="6" key="1">
    <citation type="submission" date="2016-06" db="EMBL/GenBank/DDBJ databases">
        <title>Draft Genome sequence of the fungus Inonotus baumii.</title>
        <authorList>
            <person name="Zhu H."/>
            <person name="Lin W."/>
        </authorList>
    </citation>
    <scope>NUCLEOTIDE SEQUENCE</scope>
    <source>
        <strain evidence="6">821</strain>
    </source>
</reference>
<dbReference type="PANTHER" id="PTHR18895">
    <property type="entry name" value="HEMK METHYLTRANSFERASE"/>
    <property type="match status" value="1"/>
</dbReference>
<evidence type="ECO:0000256" key="1">
    <source>
        <dbReference type="ARBA" id="ARBA00022603"/>
    </source>
</evidence>
<dbReference type="SUPFAM" id="SSF53335">
    <property type="entry name" value="S-adenosyl-L-methionine-dependent methyltransferases"/>
    <property type="match status" value="1"/>
</dbReference>
<dbReference type="InterPro" id="IPR004556">
    <property type="entry name" value="HemK-like"/>
</dbReference>
<proteinExistence type="predicted"/>
<gene>
    <name evidence="6" type="ORF">A7U60_g3464</name>
</gene>
<dbReference type="PANTHER" id="PTHR18895:SF74">
    <property type="entry name" value="MTRF1L RELEASE FACTOR GLUTAMINE METHYLTRANSFERASE"/>
    <property type="match status" value="1"/>
</dbReference>
<dbReference type="CDD" id="cd02440">
    <property type="entry name" value="AdoMet_MTases"/>
    <property type="match status" value="1"/>
</dbReference>
<evidence type="ECO:0000256" key="2">
    <source>
        <dbReference type="ARBA" id="ARBA00022679"/>
    </source>
</evidence>
<evidence type="ECO:0000259" key="5">
    <source>
        <dbReference type="Pfam" id="PF17827"/>
    </source>
</evidence>
<keyword evidence="7" id="KW-1185">Reference proteome</keyword>
<dbReference type="GO" id="GO:0008276">
    <property type="term" value="F:protein methyltransferase activity"/>
    <property type="evidence" value="ECO:0007669"/>
    <property type="project" value="InterPro"/>
</dbReference>
<protein>
    <submittedName>
        <fullName evidence="6">S-adenosyl-L-methionine-dependent methyltransferase</fullName>
    </submittedName>
</protein>
<sequence>MTSHSVPMMLFARLSKALGASSARHEFKWMKDHALDPSALQGMVQRRLNGEPLQYILGTQPFGPLELKVRRPVLIPRPETEDWTLRLARLLSSSSSSSNLRMRRTSREGDSEPLKLLDLCTGTGCIPLLLCHMWRQNGNVRALGVDIAGEAIELAKENAEHVKSQSQLNEENACISFLQADILDDKFPRMLLNESGWSAVDVLTCNPPYIPLHEYNLLSSSVRDFEDPRALLGDPSHLPELEIETGGRGRGLTFYHSIADLIRRHNLVRPGGLIALEVGHDQAAEVEHIMQSRANVSSAEVWNDPWGIHRTVVCTK</sequence>
<comment type="caution">
    <text evidence="6">The sequence shown here is derived from an EMBL/GenBank/DDBJ whole genome shotgun (WGS) entry which is preliminary data.</text>
</comment>
<accession>A0A9Q5ND43</accession>
<evidence type="ECO:0000313" key="7">
    <source>
        <dbReference type="Proteomes" id="UP000757232"/>
    </source>
</evidence>
<keyword evidence="2" id="KW-0808">Transferase</keyword>
<dbReference type="NCBIfam" id="TIGR00536">
    <property type="entry name" value="hemK_fam"/>
    <property type="match status" value="1"/>
</dbReference>
<dbReference type="OrthoDB" id="269872at2759"/>
<keyword evidence="3" id="KW-0949">S-adenosyl-L-methionine</keyword>
<dbReference type="InterPro" id="IPR025714">
    <property type="entry name" value="Methyltranfer_dom"/>
</dbReference>
<dbReference type="Pfam" id="PF13847">
    <property type="entry name" value="Methyltransf_31"/>
    <property type="match status" value="1"/>
</dbReference>
<organism evidence="6 7">
    <name type="scientific">Sanghuangporus baumii</name>
    <name type="common">Phellinus baumii</name>
    <dbReference type="NCBI Taxonomy" id="108892"/>
    <lineage>
        <taxon>Eukaryota</taxon>
        <taxon>Fungi</taxon>
        <taxon>Dikarya</taxon>
        <taxon>Basidiomycota</taxon>
        <taxon>Agaricomycotina</taxon>
        <taxon>Agaricomycetes</taxon>
        <taxon>Hymenochaetales</taxon>
        <taxon>Hymenochaetaceae</taxon>
        <taxon>Sanghuangporus</taxon>
    </lineage>
</organism>
<dbReference type="InterPro" id="IPR040758">
    <property type="entry name" value="PrmC_N"/>
</dbReference>
<dbReference type="GO" id="GO:0032259">
    <property type="term" value="P:methylation"/>
    <property type="evidence" value="ECO:0007669"/>
    <property type="project" value="UniProtKB-KW"/>
</dbReference>
<dbReference type="Proteomes" id="UP000757232">
    <property type="component" value="Unassembled WGS sequence"/>
</dbReference>
<name>A0A9Q5ND43_SANBA</name>
<evidence type="ECO:0000259" key="4">
    <source>
        <dbReference type="Pfam" id="PF13847"/>
    </source>
</evidence>
<dbReference type="Pfam" id="PF17827">
    <property type="entry name" value="PrmC_N"/>
    <property type="match status" value="1"/>
</dbReference>
<dbReference type="GO" id="GO:0005739">
    <property type="term" value="C:mitochondrion"/>
    <property type="evidence" value="ECO:0007669"/>
    <property type="project" value="TreeGrafter"/>
</dbReference>
<feature type="domain" description="Methyltransferase" evidence="4">
    <location>
        <begin position="114"/>
        <end position="206"/>
    </location>
</feature>